<reference evidence="1" key="1">
    <citation type="submission" date="2018-02" db="EMBL/GenBank/DDBJ databases">
        <title>Rhizophora mucronata_Transcriptome.</title>
        <authorList>
            <person name="Meera S.P."/>
            <person name="Sreeshan A."/>
            <person name="Augustine A."/>
        </authorList>
    </citation>
    <scope>NUCLEOTIDE SEQUENCE</scope>
    <source>
        <tissue evidence="1">Leaf</tissue>
    </source>
</reference>
<proteinExistence type="predicted"/>
<evidence type="ECO:0000313" key="1">
    <source>
        <dbReference type="EMBL" id="MBX61431.1"/>
    </source>
</evidence>
<name>A0A2P2Q370_RHIMU</name>
<dbReference type="AlphaFoldDB" id="A0A2P2Q370"/>
<sequence>MPISCYSQPVSHSPLWKRRWSPLKPFQVI</sequence>
<dbReference type="EMBL" id="GGEC01080947">
    <property type="protein sequence ID" value="MBX61431.1"/>
    <property type="molecule type" value="Transcribed_RNA"/>
</dbReference>
<organism evidence="1">
    <name type="scientific">Rhizophora mucronata</name>
    <name type="common">Asiatic mangrove</name>
    <dbReference type="NCBI Taxonomy" id="61149"/>
    <lineage>
        <taxon>Eukaryota</taxon>
        <taxon>Viridiplantae</taxon>
        <taxon>Streptophyta</taxon>
        <taxon>Embryophyta</taxon>
        <taxon>Tracheophyta</taxon>
        <taxon>Spermatophyta</taxon>
        <taxon>Magnoliopsida</taxon>
        <taxon>eudicotyledons</taxon>
        <taxon>Gunneridae</taxon>
        <taxon>Pentapetalae</taxon>
        <taxon>rosids</taxon>
        <taxon>fabids</taxon>
        <taxon>Malpighiales</taxon>
        <taxon>Rhizophoraceae</taxon>
        <taxon>Rhizophora</taxon>
    </lineage>
</organism>
<protein>
    <submittedName>
        <fullName evidence="1">Uncharacterized protein</fullName>
    </submittedName>
</protein>
<accession>A0A2P2Q370</accession>